<comment type="caution">
    <text evidence="2">The sequence shown here is derived from an EMBL/GenBank/DDBJ whole genome shotgun (WGS) entry which is preliminary data.</text>
</comment>
<dbReference type="EMBL" id="CAJVQA010026525">
    <property type="protein sequence ID" value="CAG8789351.1"/>
    <property type="molecule type" value="Genomic_DNA"/>
</dbReference>
<proteinExistence type="predicted"/>
<name>A0A9N9JQE3_9GLOM</name>
<feature type="region of interest" description="Disordered" evidence="1">
    <location>
        <begin position="1"/>
        <end position="31"/>
    </location>
</feature>
<evidence type="ECO:0000313" key="3">
    <source>
        <dbReference type="Proteomes" id="UP000789759"/>
    </source>
</evidence>
<sequence length="48" mass="5439">MSSSEENTSTFTSVIRKDKKHSGSCSNGSVWDYFTKDEKLGKEIYKTT</sequence>
<gene>
    <name evidence="2" type="ORF">CPELLU_LOCUS16901</name>
</gene>
<protein>
    <submittedName>
        <fullName evidence="2">12889_t:CDS:1</fullName>
    </submittedName>
</protein>
<evidence type="ECO:0000256" key="1">
    <source>
        <dbReference type="SAM" id="MobiDB-lite"/>
    </source>
</evidence>
<dbReference type="Proteomes" id="UP000789759">
    <property type="component" value="Unassembled WGS sequence"/>
</dbReference>
<dbReference type="AlphaFoldDB" id="A0A9N9JQE3"/>
<feature type="non-terminal residue" evidence="2">
    <location>
        <position position="48"/>
    </location>
</feature>
<evidence type="ECO:0000313" key="2">
    <source>
        <dbReference type="EMBL" id="CAG8789351.1"/>
    </source>
</evidence>
<feature type="compositionally biased region" description="Low complexity" evidence="1">
    <location>
        <begin position="1"/>
        <end position="13"/>
    </location>
</feature>
<organism evidence="2 3">
    <name type="scientific">Cetraspora pellucida</name>
    <dbReference type="NCBI Taxonomy" id="1433469"/>
    <lineage>
        <taxon>Eukaryota</taxon>
        <taxon>Fungi</taxon>
        <taxon>Fungi incertae sedis</taxon>
        <taxon>Mucoromycota</taxon>
        <taxon>Glomeromycotina</taxon>
        <taxon>Glomeromycetes</taxon>
        <taxon>Diversisporales</taxon>
        <taxon>Gigasporaceae</taxon>
        <taxon>Cetraspora</taxon>
    </lineage>
</organism>
<reference evidence="2" key="1">
    <citation type="submission" date="2021-06" db="EMBL/GenBank/DDBJ databases">
        <authorList>
            <person name="Kallberg Y."/>
            <person name="Tangrot J."/>
            <person name="Rosling A."/>
        </authorList>
    </citation>
    <scope>NUCLEOTIDE SEQUENCE</scope>
    <source>
        <strain evidence="2">FL966</strain>
    </source>
</reference>
<accession>A0A9N9JQE3</accession>
<keyword evidence="3" id="KW-1185">Reference proteome</keyword>